<comment type="similarity">
    <text evidence="1 9 10">Belongs to the class-I aminoacyl-tRNA synthetase family.</text>
</comment>
<dbReference type="EMBL" id="QKTX01000005">
    <property type="protein sequence ID" value="PZV83887.1"/>
    <property type="molecule type" value="Genomic_DNA"/>
</dbReference>
<evidence type="ECO:0000256" key="3">
    <source>
        <dbReference type="ARBA" id="ARBA00022598"/>
    </source>
</evidence>
<dbReference type="InterPro" id="IPR036695">
    <property type="entry name" value="Arg-tRNA-synth_N_sf"/>
</dbReference>
<name>A0A326RT56_9BACT</name>
<dbReference type="InterPro" id="IPR009080">
    <property type="entry name" value="tRNAsynth_Ia_anticodon-bd"/>
</dbReference>
<dbReference type="FunFam" id="3.40.50.620:FF:000125">
    <property type="entry name" value="Arginine--tRNA ligase"/>
    <property type="match status" value="1"/>
</dbReference>
<evidence type="ECO:0000313" key="13">
    <source>
        <dbReference type="EMBL" id="PZV83887.1"/>
    </source>
</evidence>
<dbReference type="PRINTS" id="PR01038">
    <property type="entry name" value="TRNASYNTHARG"/>
</dbReference>
<dbReference type="NCBIfam" id="TIGR00456">
    <property type="entry name" value="argS"/>
    <property type="match status" value="1"/>
</dbReference>
<dbReference type="HAMAP" id="MF_00123">
    <property type="entry name" value="Arg_tRNA_synth"/>
    <property type="match status" value="1"/>
</dbReference>
<evidence type="ECO:0000256" key="7">
    <source>
        <dbReference type="ARBA" id="ARBA00023146"/>
    </source>
</evidence>
<dbReference type="Proteomes" id="UP000248917">
    <property type="component" value="Unassembled WGS sequence"/>
</dbReference>
<dbReference type="GO" id="GO:0005737">
    <property type="term" value="C:cytoplasm"/>
    <property type="evidence" value="ECO:0007669"/>
    <property type="project" value="UniProtKB-SubCell"/>
</dbReference>
<dbReference type="Pfam" id="PF05746">
    <property type="entry name" value="DALR_1"/>
    <property type="match status" value="1"/>
</dbReference>
<dbReference type="EC" id="6.1.1.19" evidence="9"/>
<dbReference type="SUPFAM" id="SSF52374">
    <property type="entry name" value="Nucleotidylyl transferase"/>
    <property type="match status" value="1"/>
</dbReference>
<evidence type="ECO:0000259" key="11">
    <source>
        <dbReference type="SMART" id="SM00836"/>
    </source>
</evidence>
<reference evidence="13 14" key="1">
    <citation type="submission" date="2018-06" db="EMBL/GenBank/DDBJ databases">
        <title>Genomic Encyclopedia of Archaeal and Bacterial Type Strains, Phase II (KMG-II): from individual species to whole genera.</title>
        <authorList>
            <person name="Goeker M."/>
        </authorList>
    </citation>
    <scope>NUCLEOTIDE SEQUENCE [LARGE SCALE GENOMIC DNA]</scope>
    <source>
        <strain evidence="13 14">T4</strain>
    </source>
</reference>
<dbReference type="SUPFAM" id="SSF55190">
    <property type="entry name" value="Arginyl-tRNA synthetase (ArgRS), N-terminal 'additional' domain"/>
    <property type="match status" value="1"/>
</dbReference>
<dbReference type="Gene3D" id="1.10.730.10">
    <property type="entry name" value="Isoleucyl-tRNA Synthetase, Domain 1"/>
    <property type="match status" value="1"/>
</dbReference>
<proteinExistence type="inferred from homology"/>
<comment type="caution">
    <text evidence="13">The sequence shown here is derived from an EMBL/GenBank/DDBJ whole genome shotgun (WGS) entry which is preliminary data.</text>
</comment>
<feature type="short sequence motif" description="'HIGH' region" evidence="9">
    <location>
        <begin position="123"/>
        <end position="133"/>
    </location>
</feature>
<evidence type="ECO:0000256" key="9">
    <source>
        <dbReference type="HAMAP-Rule" id="MF_00123"/>
    </source>
</evidence>
<dbReference type="OrthoDB" id="9805987at2"/>
<dbReference type="SMART" id="SM01016">
    <property type="entry name" value="Arg_tRNA_synt_N"/>
    <property type="match status" value="1"/>
</dbReference>
<dbReference type="SUPFAM" id="SSF47323">
    <property type="entry name" value="Anticodon-binding domain of a subclass of class I aminoacyl-tRNA synthetases"/>
    <property type="match status" value="1"/>
</dbReference>
<comment type="subunit">
    <text evidence="9">Monomer.</text>
</comment>
<dbReference type="RefSeq" id="WP_111392498.1">
    <property type="nucleotide sequence ID" value="NZ_QKTX01000005.1"/>
</dbReference>
<gene>
    <name evidence="9" type="primary">argS</name>
    <name evidence="13" type="ORF">CLV31_105112</name>
</gene>
<accession>A0A326RT56</accession>
<dbReference type="InterPro" id="IPR001278">
    <property type="entry name" value="Arg-tRNA-ligase"/>
</dbReference>
<evidence type="ECO:0000313" key="14">
    <source>
        <dbReference type="Proteomes" id="UP000248917"/>
    </source>
</evidence>
<organism evidence="13 14">
    <name type="scientific">Algoriphagus aquaeductus</name>
    <dbReference type="NCBI Taxonomy" id="475299"/>
    <lineage>
        <taxon>Bacteria</taxon>
        <taxon>Pseudomonadati</taxon>
        <taxon>Bacteroidota</taxon>
        <taxon>Cytophagia</taxon>
        <taxon>Cytophagales</taxon>
        <taxon>Cyclobacteriaceae</taxon>
        <taxon>Algoriphagus</taxon>
    </lineage>
</organism>
<sequence>MNFQESIIQGIQLAFQNIFNHDLPLEQISLAPTKKEFEGSYTFVVFPFLKISQTTPENTGNLIGEYLKANVPAVRDFNVVKGFLNLVLNERVWLDLFQKIYSNHSLGQLPSNGQKVMVEYSSPNTNKPLHLGHLRNNFLGYSVAEILKANGYEVIKANLVNDRGIHICKSMVAYQHFGNGETPESSGLKGDHLAGKYYVKFDIEYKNQIKELISRGQSEEEAKKNAPILLEAQEMLRKWEAGDEAVVSLWKQMNSWVYAGFDATYRKMGVNFDKFYYESDTYLLGKDIVEEGLAKEVFFKKENGSVWVDLTDEGLDEKLVLRGDGTSVYITQDMGTADLKYKDFQIDKSVYVVGNEQDYHFDVLFKIMRKLGRSYGPGLYHLSYGMVDLPTGKMKSREGTVVDADDLIQEMIETAEHHTKELGKIEGFTEEQAKELYEILGLGALKYFLLKVDPKKRMLFNPQESIEFQGYTGPFVQYSHARIAAILRKADQIGVDYQTHDFSGVGELADSEAALIQILNDFERKIKMAAEEYSPSILAQYLFDLAKEYNRFYADLPIFHEKDQAIQSFRVALSALTAKTIKKGMSLLGIQVPERM</sequence>
<dbReference type="Pfam" id="PF00750">
    <property type="entry name" value="tRNA-synt_1d"/>
    <property type="match status" value="1"/>
</dbReference>
<dbReference type="PANTHER" id="PTHR11956">
    <property type="entry name" value="ARGINYL-TRNA SYNTHETASE"/>
    <property type="match status" value="1"/>
</dbReference>
<evidence type="ECO:0000256" key="2">
    <source>
        <dbReference type="ARBA" id="ARBA00022490"/>
    </source>
</evidence>
<dbReference type="AlphaFoldDB" id="A0A326RT56"/>
<keyword evidence="7 9" id="KW-0030">Aminoacyl-tRNA synthetase</keyword>
<keyword evidence="4 9" id="KW-0547">Nucleotide-binding</keyword>
<dbReference type="SMART" id="SM00836">
    <property type="entry name" value="DALR_1"/>
    <property type="match status" value="1"/>
</dbReference>
<feature type="domain" description="DALR anticodon binding" evidence="11">
    <location>
        <begin position="476"/>
        <end position="596"/>
    </location>
</feature>
<evidence type="ECO:0000256" key="4">
    <source>
        <dbReference type="ARBA" id="ARBA00022741"/>
    </source>
</evidence>
<dbReference type="InterPro" id="IPR008909">
    <property type="entry name" value="DALR_anticod-bd"/>
</dbReference>
<dbReference type="GO" id="GO:0004814">
    <property type="term" value="F:arginine-tRNA ligase activity"/>
    <property type="evidence" value="ECO:0007669"/>
    <property type="project" value="UniProtKB-UniRule"/>
</dbReference>
<dbReference type="GO" id="GO:0005524">
    <property type="term" value="F:ATP binding"/>
    <property type="evidence" value="ECO:0007669"/>
    <property type="project" value="UniProtKB-UniRule"/>
</dbReference>
<dbReference type="InterPro" id="IPR005148">
    <property type="entry name" value="Arg-tRNA-synth_N"/>
</dbReference>
<feature type="domain" description="Arginyl tRNA synthetase N-terminal" evidence="12">
    <location>
        <begin position="1"/>
        <end position="88"/>
    </location>
</feature>
<dbReference type="Gene3D" id="3.40.50.620">
    <property type="entry name" value="HUPs"/>
    <property type="match status" value="1"/>
</dbReference>
<evidence type="ECO:0000256" key="8">
    <source>
        <dbReference type="ARBA" id="ARBA00049339"/>
    </source>
</evidence>
<dbReference type="PROSITE" id="PS00178">
    <property type="entry name" value="AA_TRNA_LIGASE_I"/>
    <property type="match status" value="1"/>
</dbReference>
<keyword evidence="6 9" id="KW-0648">Protein biosynthesis</keyword>
<evidence type="ECO:0000256" key="1">
    <source>
        <dbReference type="ARBA" id="ARBA00005594"/>
    </source>
</evidence>
<keyword evidence="3 9" id="KW-0436">Ligase</keyword>
<keyword evidence="14" id="KW-1185">Reference proteome</keyword>
<evidence type="ECO:0000259" key="12">
    <source>
        <dbReference type="SMART" id="SM01016"/>
    </source>
</evidence>
<dbReference type="InterPro" id="IPR035684">
    <property type="entry name" value="ArgRS_core"/>
</dbReference>
<evidence type="ECO:0000256" key="5">
    <source>
        <dbReference type="ARBA" id="ARBA00022840"/>
    </source>
</evidence>
<dbReference type="PANTHER" id="PTHR11956:SF5">
    <property type="entry name" value="ARGININE--TRNA LIGASE, CYTOPLASMIC"/>
    <property type="match status" value="1"/>
</dbReference>
<evidence type="ECO:0000256" key="10">
    <source>
        <dbReference type="RuleBase" id="RU363038"/>
    </source>
</evidence>
<protein>
    <recommendedName>
        <fullName evidence="9">Arginine--tRNA ligase</fullName>
        <ecNumber evidence="9">6.1.1.19</ecNumber>
    </recommendedName>
    <alternativeName>
        <fullName evidence="9">Arginyl-tRNA synthetase</fullName>
        <shortName evidence="9">ArgRS</shortName>
    </alternativeName>
</protein>
<keyword evidence="5 9" id="KW-0067">ATP-binding</keyword>
<dbReference type="Gene3D" id="3.30.1360.70">
    <property type="entry name" value="Arginyl tRNA synthetase N-terminal domain"/>
    <property type="match status" value="1"/>
</dbReference>
<evidence type="ECO:0000256" key="6">
    <source>
        <dbReference type="ARBA" id="ARBA00022917"/>
    </source>
</evidence>
<dbReference type="InterPro" id="IPR001412">
    <property type="entry name" value="aa-tRNA-synth_I_CS"/>
</dbReference>
<dbReference type="InterPro" id="IPR014729">
    <property type="entry name" value="Rossmann-like_a/b/a_fold"/>
</dbReference>
<comment type="catalytic activity">
    <reaction evidence="8 9">
        <text>tRNA(Arg) + L-arginine + ATP = L-arginyl-tRNA(Arg) + AMP + diphosphate</text>
        <dbReference type="Rhea" id="RHEA:20301"/>
        <dbReference type="Rhea" id="RHEA-COMP:9658"/>
        <dbReference type="Rhea" id="RHEA-COMP:9673"/>
        <dbReference type="ChEBI" id="CHEBI:30616"/>
        <dbReference type="ChEBI" id="CHEBI:32682"/>
        <dbReference type="ChEBI" id="CHEBI:33019"/>
        <dbReference type="ChEBI" id="CHEBI:78442"/>
        <dbReference type="ChEBI" id="CHEBI:78513"/>
        <dbReference type="ChEBI" id="CHEBI:456215"/>
        <dbReference type="EC" id="6.1.1.19"/>
    </reaction>
</comment>
<comment type="subcellular location">
    <subcellularLocation>
        <location evidence="9">Cytoplasm</location>
    </subcellularLocation>
</comment>
<keyword evidence="2 9" id="KW-0963">Cytoplasm</keyword>
<dbReference type="GO" id="GO:0006420">
    <property type="term" value="P:arginyl-tRNA aminoacylation"/>
    <property type="evidence" value="ECO:0007669"/>
    <property type="project" value="UniProtKB-UniRule"/>
</dbReference>